<dbReference type="AlphaFoldDB" id="A0A439D603"/>
<dbReference type="EMBL" id="RYZI01000139">
    <property type="protein sequence ID" value="RWA09820.1"/>
    <property type="molecule type" value="Genomic_DNA"/>
</dbReference>
<evidence type="ECO:0000313" key="1">
    <source>
        <dbReference type="EMBL" id="RWA09820.1"/>
    </source>
</evidence>
<reference evidence="1 2" key="1">
    <citation type="submission" date="2018-12" db="EMBL/GenBank/DDBJ databases">
        <title>Draft genome sequence of Xylaria grammica IHI A82.</title>
        <authorList>
            <person name="Buettner E."/>
            <person name="Kellner H."/>
        </authorList>
    </citation>
    <scope>NUCLEOTIDE SEQUENCE [LARGE SCALE GENOMIC DNA]</scope>
    <source>
        <strain evidence="1 2">IHI A82</strain>
    </source>
</reference>
<name>A0A439D603_9PEZI</name>
<proteinExistence type="predicted"/>
<gene>
    <name evidence="1" type="ORF">EKO27_g5296</name>
</gene>
<organism evidence="1 2">
    <name type="scientific">Xylaria grammica</name>
    <dbReference type="NCBI Taxonomy" id="363999"/>
    <lineage>
        <taxon>Eukaryota</taxon>
        <taxon>Fungi</taxon>
        <taxon>Dikarya</taxon>
        <taxon>Ascomycota</taxon>
        <taxon>Pezizomycotina</taxon>
        <taxon>Sordariomycetes</taxon>
        <taxon>Xylariomycetidae</taxon>
        <taxon>Xylariales</taxon>
        <taxon>Xylariaceae</taxon>
        <taxon>Xylaria</taxon>
    </lineage>
</organism>
<comment type="caution">
    <text evidence="1">The sequence shown here is derived from an EMBL/GenBank/DDBJ whole genome shotgun (WGS) entry which is preliminary data.</text>
</comment>
<keyword evidence="2" id="KW-1185">Reference proteome</keyword>
<evidence type="ECO:0000313" key="2">
    <source>
        <dbReference type="Proteomes" id="UP000286045"/>
    </source>
</evidence>
<evidence type="ECO:0008006" key="3">
    <source>
        <dbReference type="Google" id="ProtNLM"/>
    </source>
</evidence>
<dbReference type="STRING" id="363999.A0A439D603"/>
<accession>A0A439D603</accession>
<dbReference type="Pfam" id="PF13489">
    <property type="entry name" value="Methyltransf_23"/>
    <property type="match status" value="1"/>
</dbReference>
<dbReference type="Proteomes" id="UP000286045">
    <property type="component" value="Unassembled WGS sequence"/>
</dbReference>
<sequence>MAEDKNQTHYFLDGNPEELERLQLGQEIISDCFGKLVLAPVDMENPGLRVLDSATADGSWLRDLCECSPSSSRDAQTYIGTDITSIYFPKAGIPGVQLYEQSITKAWPSEWNCTFDLVHQRMALAAAGKDDVREALQRLIGLVKPGGWIQLVEPDHSASATPAMQDFFKLLSDVFAFMGTSTGYATQLQKWLAEEGLESVEERVFDVPLGKSSRNDALSKKSARMIELVMKGLVEVSRTIPTLLSATELDTLIQRAQEELAQTGDIFRLHCVWGRKPSND</sequence>
<dbReference type="SUPFAM" id="SSF53335">
    <property type="entry name" value="S-adenosyl-L-methionine-dependent methyltransferases"/>
    <property type="match status" value="1"/>
</dbReference>
<protein>
    <recommendedName>
        <fullName evidence="3">Methyltransferase domain-containing protein</fullName>
    </recommendedName>
</protein>
<dbReference type="Gene3D" id="3.40.50.150">
    <property type="entry name" value="Vaccinia Virus protein VP39"/>
    <property type="match status" value="1"/>
</dbReference>
<dbReference type="InterPro" id="IPR029063">
    <property type="entry name" value="SAM-dependent_MTases_sf"/>
</dbReference>